<keyword evidence="6 8" id="KW-0862">Zinc</keyword>
<reference evidence="12" key="1">
    <citation type="journal article" date="2019" name="Int. J. Syst. Evol. Microbiol.">
        <title>The Global Catalogue of Microorganisms (GCM) 10K type strain sequencing project: providing services to taxonomists for standard genome sequencing and annotation.</title>
        <authorList>
            <consortium name="The Broad Institute Genomics Platform"/>
            <consortium name="The Broad Institute Genome Sequencing Center for Infectious Disease"/>
            <person name="Wu L."/>
            <person name="Ma J."/>
        </authorList>
    </citation>
    <scope>NUCLEOTIDE SEQUENCE [LARGE SCALE GENOMIC DNA]</scope>
    <source>
        <strain evidence="12">KCTC 23314</strain>
    </source>
</reference>
<dbReference type="PROSITE" id="PS00903">
    <property type="entry name" value="CYT_DCMP_DEAMINASES_1"/>
    <property type="match status" value="1"/>
</dbReference>
<evidence type="ECO:0000256" key="3">
    <source>
        <dbReference type="ARBA" id="ARBA00022694"/>
    </source>
</evidence>
<dbReference type="PANTHER" id="PTHR11079:SF202">
    <property type="entry name" value="TRNA-SPECIFIC ADENOSINE DEAMINASE"/>
    <property type="match status" value="1"/>
</dbReference>
<dbReference type="Pfam" id="PF00561">
    <property type="entry name" value="Abhydrolase_1"/>
    <property type="match status" value="1"/>
</dbReference>
<accession>A0ABQ3G7W4</accession>
<dbReference type="PANTHER" id="PTHR11079">
    <property type="entry name" value="CYTOSINE DEAMINASE FAMILY MEMBER"/>
    <property type="match status" value="1"/>
</dbReference>
<dbReference type="Gene3D" id="3.40.140.10">
    <property type="entry name" value="Cytidine Deaminase, domain 2"/>
    <property type="match status" value="1"/>
</dbReference>
<dbReference type="EC" id="3.5.4.33" evidence="8"/>
<dbReference type="PROSITE" id="PS51747">
    <property type="entry name" value="CYT_DCMP_DEAMINASES_2"/>
    <property type="match status" value="1"/>
</dbReference>
<evidence type="ECO:0000256" key="4">
    <source>
        <dbReference type="ARBA" id="ARBA00022723"/>
    </source>
</evidence>
<evidence type="ECO:0000313" key="12">
    <source>
        <dbReference type="Proteomes" id="UP000626210"/>
    </source>
</evidence>
<feature type="domain" description="CMP/dCMP-type deaminase" evidence="10">
    <location>
        <begin position="1"/>
        <end position="113"/>
    </location>
</feature>
<comment type="subunit">
    <text evidence="2 8">Homodimer.</text>
</comment>
<protein>
    <recommendedName>
        <fullName evidence="8">tRNA-specific adenosine deaminase</fullName>
        <ecNumber evidence="8">3.5.4.33</ecNumber>
    </recommendedName>
</protein>
<evidence type="ECO:0000256" key="1">
    <source>
        <dbReference type="ARBA" id="ARBA00010669"/>
    </source>
</evidence>
<comment type="caution">
    <text evidence="11">The sequence shown here is derived from an EMBL/GenBank/DDBJ whole genome shotgun (WGS) entry which is preliminary data.</text>
</comment>
<evidence type="ECO:0000256" key="6">
    <source>
        <dbReference type="ARBA" id="ARBA00022833"/>
    </source>
</evidence>
<feature type="region of interest" description="Disordered" evidence="9">
    <location>
        <begin position="345"/>
        <end position="366"/>
    </location>
</feature>
<dbReference type="SUPFAM" id="SSF53927">
    <property type="entry name" value="Cytidine deaminase-like"/>
    <property type="match status" value="1"/>
</dbReference>
<dbReference type="NCBIfam" id="NF008113">
    <property type="entry name" value="PRK10860.1"/>
    <property type="match status" value="1"/>
</dbReference>
<comment type="similarity">
    <text evidence="1">Belongs to the cytidine and deoxycytidylate deaminase family. ADAT2 subfamily.</text>
</comment>
<evidence type="ECO:0000256" key="2">
    <source>
        <dbReference type="ARBA" id="ARBA00011738"/>
    </source>
</evidence>
<dbReference type="CDD" id="cd01285">
    <property type="entry name" value="nucleoside_deaminase"/>
    <property type="match status" value="1"/>
</dbReference>
<keyword evidence="4 8" id="KW-0479">Metal-binding</keyword>
<comment type="cofactor">
    <cofactor evidence="8">
        <name>Zn(2+)</name>
        <dbReference type="ChEBI" id="CHEBI:29105"/>
    </cofactor>
    <text evidence="8">Binds 1 zinc ion per subunit.</text>
</comment>
<name>A0ABQ3G7W4_9BURK</name>
<keyword evidence="12" id="KW-1185">Reference proteome</keyword>
<dbReference type="RefSeq" id="WP_189688817.1">
    <property type="nucleotide sequence ID" value="NZ_BMYK01000015.1"/>
</dbReference>
<dbReference type="InterPro" id="IPR000073">
    <property type="entry name" value="AB_hydrolase_1"/>
</dbReference>
<dbReference type="Proteomes" id="UP000626210">
    <property type="component" value="Unassembled WGS sequence"/>
</dbReference>
<dbReference type="EMBL" id="BMYK01000015">
    <property type="protein sequence ID" value="GHC92015.1"/>
    <property type="molecule type" value="Genomic_DNA"/>
</dbReference>
<evidence type="ECO:0000313" key="11">
    <source>
        <dbReference type="EMBL" id="GHC92015.1"/>
    </source>
</evidence>
<gene>
    <name evidence="8" type="primary">tadA</name>
    <name evidence="11" type="ORF">GCM10007320_41610</name>
</gene>
<dbReference type="InterPro" id="IPR029058">
    <property type="entry name" value="AB_hydrolase_fold"/>
</dbReference>
<dbReference type="InterPro" id="IPR016193">
    <property type="entry name" value="Cytidine_deaminase-like"/>
</dbReference>
<feature type="binding site" evidence="8">
    <location>
        <position position="85"/>
    </location>
    <ligand>
        <name>Zn(2+)</name>
        <dbReference type="ChEBI" id="CHEBI:29105"/>
        <note>catalytic</note>
    </ligand>
</feature>
<dbReference type="Pfam" id="PF00383">
    <property type="entry name" value="dCMP_cyt_deam_1"/>
    <property type="match status" value="1"/>
</dbReference>
<feature type="binding site" evidence="8">
    <location>
        <position position="52"/>
    </location>
    <ligand>
        <name>Zn(2+)</name>
        <dbReference type="ChEBI" id="CHEBI:29105"/>
        <note>catalytic</note>
    </ligand>
</feature>
<evidence type="ECO:0000256" key="8">
    <source>
        <dbReference type="HAMAP-Rule" id="MF_00972"/>
    </source>
</evidence>
<evidence type="ECO:0000259" key="10">
    <source>
        <dbReference type="PROSITE" id="PS51747"/>
    </source>
</evidence>
<feature type="binding site" evidence="8">
    <location>
        <position position="82"/>
    </location>
    <ligand>
        <name>Zn(2+)</name>
        <dbReference type="ChEBI" id="CHEBI:29105"/>
        <note>catalytic</note>
    </ligand>
</feature>
<evidence type="ECO:0000256" key="5">
    <source>
        <dbReference type="ARBA" id="ARBA00022801"/>
    </source>
</evidence>
<comment type="catalytic activity">
    <reaction evidence="7 8">
        <text>adenosine(34) in tRNA + H2O + H(+) = inosine(34) in tRNA + NH4(+)</text>
        <dbReference type="Rhea" id="RHEA:43168"/>
        <dbReference type="Rhea" id="RHEA-COMP:10373"/>
        <dbReference type="Rhea" id="RHEA-COMP:10374"/>
        <dbReference type="ChEBI" id="CHEBI:15377"/>
        <dbReference type="ChEBI" id="CHEBI:15378"/>
        <dbReference type="ChEBI" id="CHEBI:28938"/>
        <dbReference type="ChEBI" id="CHEBI:74411"/>
        <dbReference type="ChEBI" id="CHEBI:82852"/>
        <dbReference type="EC" id="3.5.4.33"/>
    </reaction>
</comment>
<dbReference type="InterPro" id="IPR028883">
    <property type="entry name" value="tRNA_aden_deaminase"/>
</dbReference>
<dbReference type="SUPFAM" id="SSF53474">
    <property type="entry name" value="alpha/beta-Hydrolases"/>
    <property type="match status" value="1"/>
</dbReference>
<organism evidence="11 12">
    <name type="scientific">Pseudorhodoferax aquiterrae</name>
    <dbReference type="NCBI Taxonomy" id="747304"/>
    <lineage>
        <taxon>Bacteria</taxon>
        <taxon>Pseudomonadati</taxon>
        <taxon>Pseudomonadota</taxon>
        <taxon>Betaproteobacteria</taxon>
        <taxon>Burkholderiales</taxon>
        <taxon>Comamonadaceae</taxon>
    </lineage>
</organism>
<sequence>MTDEEAMALALAQARSAAARGEVPVGAVVLHQRQVVATGANAPIGQCDPTAHAEVVALRAAARALGNYRLEDCELFVTLEPCAMCSGAMLHARLSRVVYGAADPKTGAAGSVLDLFAQNALNHHTRVRRGVLGEACGALLRDFFQQQRQAQAHARVPLREDALRTPAGRFAGLADYPWHGQYIRSLPSLAGLSMHYLDERGQGSGRPLTLLCVHGAEGWSHDFRTLLPVWRDAGHRVVAIDLPGFGMSDKPKKESAHSPAWHRAVLEEFVQTLDLHDIVLVLLGRGGLLALDLPQRAPARYRGLVALAPDLSAAVAMRPDAAPWPAMWQPAQVRHALQLLQQEPRGEADGTPFPDAGHRAGPRAFQRWAGDDAVAPDWSAAQPPPAAGGEAALARQLLDGFTVGYSRP</sequence>
<keyword evidence="3 8" id="KW-0819">tRNA processing</keyword>
<dbReference type="InterPro" id="IPR016192">
    <property type="entry name" value="APOBEC/CMP_deaminase_Zn-bd"/>
</dbReference>
<keyword evidence="5 8" id="KW-0378">Hydrolase</keyword>
<evidence type="ECO:0000256" key="7">
    <source>
        <dbReference type="ARBA" id="ARBA00048045"/>
    </source>
</evidence>
<dbReference type="Gene3D" id="3.40.50.1820">
    <property type="entry name" value="alpha/beta hydrolase"/>
    <property type="match status" value="1"/>
</dbReference>
<feature type="active site" description="Proton donor" evidence="8">
    <location>
        <position position="54"/>
    </location>
</feature>
<dbReference type="InterPro" id="IPR002125">
    <property type="entry name" value="CMP_dCMP_dom"/>
</dbReference>
<dbReference type="HAMAP" id="MF_00972">
    <property type="entry name" value="tRNA_aden_deaminase"/>
    <property type="match status" value="1"/>
</dbReference>
<proteinExistence type="inferred from homology"/>
<evidence type="ECO:0000256" key="9">
    <source>
        <dbReference type="SAM" id="MobiDB-lite"/>
    </source>
</evidence>
<comment type="function">
    <text evidence="8">Catalyzes the deamination of adenosine to inosine at the wobble position 34 of tRNA(Arg2).</text>
</comment>